<feature type="compositionally biased region" description="Pro residues" evidence="2">
    <location>
        <begin position="791"/>
        <end position="810"/>
    </location>
</feature>
<feature type="compositionally biased region" description="Polar residues" evidence="2">
    <location>
        <begin position="278"/>
        <end position="295"/>
    </location>
</feature>
<feature type="region of interest" description="Disordered" evidence="2">
    <location>
        <begin position="72"/>
        <end position="106"/>
    </location>
</feature>
<dbReference type="OMA" id="LENQMDP"/>
<protein>
    <recommendedName>
        <fullName evidence="3">RRM domain-containing protein</fullName>
    </recommendedName>
</protein>
<feature type="compositionally biased region" description="Low complexity" evidence="2">
    <location>
        <begin position="399"/>
        <end position="429"/>
    </location>
</feature>
<dbReference type="GeneID" id="27722924"/>
<name>A0A084G9T2_PSEDA</name>
<dbReference type="InterPro" id="IPR035979">
    <property type="entry name" value="RBD_domain_sf"/>
</dbReference>
<dbReference type="InterPro" id="IPR052600">
    <property type="entry name" value="Nuc_rcpt_coact/corep"/>
</dbReference>
<dbReference type="AlphaFoldDB" id="A0A084G9T2"/>
<proteinExistence type="predicted"/>
<feature type="compositionally biased region" description="Low complexity" evidence="2">
    <location>
        <begin position="859"/>
        <end position="875"/>
    </location>
</feature>
<dbReference type="SUPFAM" id="SSF54928">
    <property type="entry name" value="RNA-binding domain, RBD"/>
    <property type="match status" value="1"/>
</dbReference>
<dbReference type="InterPro" id="IPR012677">
    <property type="entry name" value="Nucleotide-bd_a/b_plait_sf"/>
</dbReference>
<gene>
    <name evidence="4" type="ORF">SAPIO_CDS3852</name>
</gene>
<organism evidence="4 5">
    <name type="scientific">Pseudallescheria apiosperma</name>
    <name type="common">Scedosporium apiospermum</name>
    <dbReference type="NCBI Taxonomy" id="563466"/>
    <lineage>
        <taxon>Eukaryota</taxon>
        <taxon>Fungi</taxon>
        <taxon>Dikarya</taxon>
        <taxon>Ascomycota</taxon>
        <taxon>Pezizomycotina</taxon>
        <taxon>Sordariomycetes</taxon>
        <taxon>Hypocreomycetidae</taxon>
        <taxon>Microascales</taxon>
        <taxon>Microascaceae</taxon>
        <taxon>Scedosporium</taxon>
    </lineage>
</organism>
<feature type="compositionally biased region" description="Polar residues" evidence="2">
    <location>
        <begin position="337"/>
        <end position="351"/>
    </location>
</feature>
<dbReference type="KEGG" id="sapo:SAPIO_CDS3852"/>
<dbReference type="OrthoDB" id="10044938at2759"/>
<dbReference type="HOGENOM" id="CLU_013226_0_0_1"/>
<dbReference type="Pfam" id="PF00076">
    <property type="entry name" value="RRM_1"/>
    <property type="match status" value="1"/>
</dbReference>
<dbReference type="EMBL" id="JOWA01000089">
    <property type="protein sequence ID" value="KEZ44094.1"/>
    <property type="molecule type" value="Genomic_DNA"/>
</dbReference>
<evidence type="ECO:0000256" key="2">
    <source>
        <dbReference type="SAM" id="MobiDB-lite"/>
    </source>
</evidence>
<feature type="compositionally biased region" description="Polar residues" evidence="2">
    <location>
        <begin position="224"/>
        <end position="253"/>
    </location>
</feature>
<evidence type="ECO:0000313" key="5">
    <source>
        <dbReference type="Proteomes" id="UP000028545"/>
    </source>
</evidence>
<feature type="compositionally biased region" description="Basic and acidic residues" evidence="2">
    <location>
        <begin position="572"/>
        <end position="630"/>
    </location>
</feature>
<sequence>MLPTSAADDTAEIHTIANLSPVSPAPLTTTTVSALPVLQSQADSLDDAGAAQAHEIASMRHMSTLSAFATMTEDGDSATNGDDTGLDDDLYGESEQEGGAKVETATSIDQAVTEIDDEYAKTFDSPLPGEEEEEQPQNGDGDKNRESGNGGNGNHTAETATVSGATQPIHVSSSLASSSVPDTLMKTAQPFGASSTAATATAATAQASSSATALSSTDILMTHLNESSNLDSEVSATAVEPSSSSPTTNNAGQQMALGPAPVEKPKSSSPLPVVASSHLATPQASHNAFETSSLPQAPIQLPTAPTSSTQTLPPASADLPSRPPVDMNRIHLDTARPSGNQASIKVGQSVNAAPGTVPSSLPAAIPGQMAPPPPGMTETMAALGPPPGPTNPSLPQPPSGTTASSSTGAAMSYPGAPPSSSSSKPNQAPSYHQQWDLYVADEMRYIAEQKWDRFPEGSRVFIGNLSSDKVSKRDVFNLFHRYGRLAQISLKSAFGFVQYHTLEEAQSAVEHLQGIEVKGRKIHLEFSRAQKKKEPKEERVRSPDSSGPRGRDRESGHHHRGGRFDGGPPGRRSRDEPRHGHGRHGSDYRSHHRDDSYGRDRQHHESYRSRDRSFSPRGRGRDWSERDSYRHRSRSPYGASRHKDDGRTYGHEAPAASSSPDVQLLLLQEVDPNFVNWVRGAFIERGLRTDVMIVNPAYHIKKDVISRLVVDGVCGIVELDFSAQERGEVYLHLYDLSRGLSNVSFNEYQGLKPATAADLVVRTKTKPAPPAYHPAPAPYGAAPQGGSYYGQPPPHHAIAPPPPARGPPSYPSQHGPVPGTYPPPQSGSSGTSNTPNGGVDLQHILSQLQKPGSAPILPPGASAPQQPPTAAAPGGIDIQAILGSLKGGGPSVPPQSAPSAGYSAGGTYSTGPDTTGPHLGQGPGFGQSAAPLPARSPPETQGTDAQVKNIMAQLARFRR</sequence>
<dbReference type="VEuPathDB" id="FungiDB:SAPIO_CDS3852"/>
<feature type="compositionally biased region" description="Low complexity" evidence="2">
    <location>
        <begin position="826"/>
        <end position="838"/>
    </location>
</feature>
<dbReference type="PANTHER" id="PTHR23295">
    <property type="entry name" value="NUCLEAR RECEPTOR COACTIVATOR 5-RELATED"/>
    <property type="match status" value="1"/>
</dbReference>
<feature type="compositionally biased region" description="Basic and acidic residues" evidence="2">
    <location>
        <begin position="641"/>
        <end position="650"/>
    </location>
</feature>
<evidence type="ECO:0000256" key="1">
    <source>
        <dbReference type="PROSITE-ProRule" id="PRU00176"/>
    </source>
</evidence>
<dbReference type="Gene3D" id="3.30.70.330">
    <property type="match status" value="1"/>
</dbReference>
<keyword evidence="1" id="KW-0694">RNA-binding</keyword>
<dbReference type="RefSeq" id="XP_016643893.1">
    <property type="nucleotide sequence ID" value="XM_016786550.1"/>
</dbReference>
<feature type="compositionally biased region" description="Pro residues" evidence="2">
    <location>
        <begin position="767"/>
        <end position="777"/>
    </location>
</feature>
<feature type="compositionally biased region" description="Acidic residues" evidence="2">
    <location>
        <begin position="84"/>
        <end position="96"/>
    </location>
</feature>
<dbReference type="GO" id="GO:0003723">
    <property type="term" value="F:RNA binding"/>
    <property type="evidence" value="ECO:0007669"/>
    <property type="project" value="UniProtKB-UniRule"/>
</dbReference>
<feature type="compositionally biased region" description="Low complexity" evidence="2">
    <location>
        <begin position="778"/>
        <end position="790"/>
    </location>
</feature>
<dbReference type="PROSITE" id="PS50102">
    <property type="entry name" value="RRM"/>
    <property type="match status" value="1"/>
</dbReference>
<accession>A0A084G9T2</accession>
<feature type="region of interest" description="Disordered" evidence="2">
    <location>
        <begin position="122"/>
        <end position="159"/>
    </location>
</feature>
<feature type="region of interest" description="Disordered" evidence="2">
    <location>
        <begin position="767"/>
        <end position="946"/>
    </location>
</feature>
<feature type="compositionally biased region" description="Basic and acidic residues" evidence="2">
    <location>
        <begin position="526"/>
        <end position="542"/>
    </location>
</feature>
<dbReference type="Proteomes" id="UP000028545">
    <property type="component" value="Unassembled WGS sequence"/>
</dbReference>
<reference evidence="4 5" key="1">
    <citation type="journal article" date="2014" name="Genome Announc.">
        <title>Draft genome sequence of the pathogenic fungus Scedosporium apiospermum.</title>
        <authorList>
            <person name="Vandeputte P."/>
            <person name="Ghamrawi S."/>
            <person name="Rechenmann M."/>
            <person name="Iltis A."/>
            <person name="Giraud S."/>
            <person name="Fleury M."/>
            <person name="Thornton C."/>
            <person name="Delhaes L."/>
            <person name="Meyer W."/>
            <person name="Papon N."/>
            <person name="Bouchara J.P."/>
        </authorList>
    </citation>
    <scope>NUCLEOTIDE SEQUENCE [LARGE SCALE GENOMIC DNA]</scope>
    <source>
        <strain evidence="4 5">IHEM 14462</strain>
    </source>
</reference>
<feature type="region of interest" description="Disordered" evidence="2">
    <location>
        <begin position="192"/>
        <end position="429"/>
    </location>
</feature>
<evidence type="ECO:0000259" key="3">
    <source>
        <dbReference type="PROSITE" id="PS50102"/>
    </source>
</evidence>
<feature type="compositionally biased region" description="Polar residues" evidence="2">
    <location>
        <begin position="303"/>
        <end position="313"/>
    </location>
</feature>
<evidence type="ECO:0000313" key="4">
    <source>
        <dbReference type="EMBL" id="KEZ44094.1"/>
    </source>
</evidence>
<dbReference type="InterPro" id="IPR000504">
    <property type="entry name" value="RRM_dom"/>
</dbReference>
<dbReference type="PANTHER" id="PTHR23295:SF6">
    <property type="entry name" value="NEOSIN, ISOFORM A"/>
    <property type="match status" value="1"/>
</dbReference>
<dbReference type="SMART" id="SM00360">
    <property type="entry name" value="RRM"/>
    <property type="match status" value="1"/>
</dbReference>
<feature type="compositionally biased region" description="Pro residues" evidence="2">
    <location>
        <begin position="384"/>
        <end position="398"/>
    </location>
</feature>
<comment type="caution">
    <text evidence="4">The sequence shown here is derived from an EMBL/GenBank/DDBJ whole genome shotgun (WGS) entry which is preliminary data.</text>
</comment>
<keyword evidence="5" id="KW-1185">Reference proteome</keyword>
<feature type="domain" description="RRM" evidence="3">
    <location>
        <begin position="458"/>
        <end position="529"/>
    </location>
</feature>
<feature type="region of interest" description="Disordered" evidence="2">
    <location>
        <begin position="526"/>
        <end position="658"/>
    </location>
</feature>
<feature type="compositionally biased region" description="Low complexity" evidence="2">
    <location>
        <begin position="193"/>
        <end position="217"/>
    </location>
</feature>